<evidence type="ECO:0000313" key="3">
    <source>
        <dbReference type="EMBL" id="SFQ50954.1"/>
    </source>
</evidence>
<dbReference type="EMBL" id="FOXQ01000016">
    <property type="protein sequence ID" value="SFQ50954.1"/>
    <property type="molecule type" value="Genomic_DNA"/>
</dbReference>
<sequence>MKKSTFLVICIFSGLVFTQAKANTLFMQKDTVANNELTPQEKADGWQLLFDGKTLSGWRTFKNKPGGWKAQDGMLCSFTADNGNADLITDGAYKNFELSIDWKISPEGNSGILYLVTEDYDQTFLSGPEYQLIDDDNFPEKIEEWQKTGANYAMQPPSIKAANKPGEWNTTKIIVKNGNVEHWLNGKKVVAYTLWNDEWKKEKATGKWKDAPGYGASNTGHIGLQSSHSSVESSGVCFRNIKIRQL</sequence>
<evidence type="ECO:0000259" key="2">
    <source>
        <dbReference type="Pfam" id="PF06439"/>
    </source>
</evidence>
<dbReference type="InterPro" id="IPR010496">
    <property type="entry name" value="AL/BT2_dom"/>
</dbReference>
<dbReference type="STRING" id="1465490.SAMN05444277_11627"/>
<dbReference type="Pfam" id="PF06439">
    <property type="entry name" value="3keto-disac_hyd"/>
    <property type="match status" value="1"/>
</dbReference>
<name>A0A1I5Z3A0_9BACT</name>
<dbReference type="AlphaFoldDB" id="A0A1I5Z3A0"/>
<gene>
    <name evidence="3" type="ORF">SAMN05444277_11627</name>
</gene>
<dbReference type="GO" id="GO:0016787">
    <property type="term" value="F:hydrolase activity"/>
    <property type="evidence" value="ECO:0007669"/>
    <property type="project" value="InterPro"/>
</dbReference>
<evidence type="ECO:0000256" key="1">
    <source>
        <dbReference type="SAM" id="SignalP"/>
    </source>
</evidence>
<keyword evidence="4" id="KW-1185">Reference proteome</keyword>
<reference evidence="3 4" key="1">
    <citation type="submission" date="2016-10" db="EMBL/GenBank/DDBJ databases">
        <authorList>
            <person name="de Groot N.N."/>
        </authorList>
    </citation>
    <scope>NUCLEOTIDE SEQUENCE [LARGE SCALE GENOMIC DNA]</scope>
    <source>
        <strain evidence="3 4">DSM 28286</strain>
    </source>
</reference>
<protein>
    <recommendedName>
        <fullName evidence="2">3-keto-alpha-glucoside-1,2-lyase/3-keto-2-hydroxy-glucal hydratase domain-containing protein</fullName>
    </recommendedName>
</protein>
<evidence type="ECO:0000313" key="4">
    <source>
        <dbReference type="Proteomes" id="UP000199031"/>
    </source>
</evidence>
<dbReference type="Gene3D" id="2.60.120.560">
    <property type="entry name" value="Exo-inulinase, domain 1"/>
    <property type="match status" value="1"/>
</dbReference>
<proteinExistence type="predicted"/>
<feature type="signal peptide" evidence="1">
    <location>
        <begin position="1"/>
        <end position="22"/>
    </location>
</feature>
<accession>A0A1I5Z3A0</accession>
<feature type="chain" id="PRO_5011465051" description="3-keto-alpha-glucoside-1,2-lyase/3-keto-2-hydroxy-glucal hydratase domain-containing protein" evidence="1">
    <location>
        <begin position="23"/>
        <end position="246"/>
    </location>
</feature>
<feature type="domain" description="3-keto-alpha-glucoside-1,2-lyase/3-keto-2-hydroxy-glucal hydratase" evidence="2">
    <location>
        <begin position="45"/>
        <end position="244"/>
    </location>
</feature>
<keyword evidence="1" id="KW-0732">Signal</keyword>
<dbReference type="Proteomes" id="UP000199031">
    <property type="component" value="Unassembled WGS sequence"/>
</dbReference>
<dbReference type="RefSeq" id="WP_245751506.1">
    <property type="nucleotide sequence ID" value="NZ_FOXQ01000016.1"/>
</dbReference>
<organism evidence="3 4">
    <name type="scientific">Parafilimonas terrae</name>
    <dbReference type="NCBI Taxonomy" id="1465490"/>
    <lineage>
        <taxon>Bacteria</taxon>
        <taxon>Pseudomonadati</taxon>
        <taxon>Bacteroidota</taxon>
        <taxon>Chitinophagia</taxon>
        <taxon>Chitinophagales</taxon>
        <taxon>Chitinophagaceae</taxon>
        <taxon>Parafilimonas</taxon>
    </lineage>
</organism>